<dbReference type="SUPFAM" id="SSF46689">
    <property type="entry name" value="Homeodomain-like"/>
    <property type="match status" value="1"/>
</dbReference>
<keyword evidence="1" id="KW-0805">Transcription regulation</keyword>
<dbReference type="Proteomes" id="UP000502928">
    <property type="component" value="Chromosome"/>
</dbReference>
<dbReference type="AlphaFoldDB" id="A0A6G7J092"/>
<sequence>MNVTFEVSDSDVKQLINDLAESFQVDIEEENNEYCLRVPAKIGSGFIKGTHFENGVGVLEFDCRLKKELVLEYQKGLIHPLKLVFNRESTIVHQFDGMDETHEIQRLENVILSSTPQNNHVFRFPPDQPICTFSLEINRKLFEDKISEFLPEMNEDLMELFRDLNGTQTFYHKAHYSLEIAKFMEEFTECDLTDFMRTVYQEGKAYEILSHQLQQYLDDLNGNGKHKILRQATLSKIEKAAEIIHDEINRMDNIVSLAKRVGLNQTTLQLGFKRLYNASVNEYIRNYRIEKTKEFLEKTDMNITEISFKVGINSRSYLSKLFKEKYGISPKEYHKQVKNGHSE</sequence>
<dbReference type="SMART" id="SM00342">
    <property type="entry name" value="HTH_ARAC"/>
    <property type="match status" value="1"/>
</dbReference>
<dbReference type="PROSITE" id="PS01124">
    <property type="entry name" value="HTH_ARAC_FAMILY_2"/>
    <property type="match status" value="1"/>
</dbReference>
<feature type="domain" description="HTH araC/xylS-type" evidence="4">
    <location>
        <begin position="238"/>
        <end position="336"/>
    </location>
</feature>
<keyword evidence="3" id="KW-0804">Transcription</keyword>
<evidence type="ECO:0000256" key="2">
    <source>
        <dbReference type="ARBA" id="ARBA00023125"/>
    </source>
</evidence>
<dbReference type="RefSeq" id="WP_166247679.1">
    <property type="nucleotide sequence ID" value="NZ_CP049616.1"/>
</dbReference>
<dbReference type="KEGG" id="mut:GVT53_04800"/>
<dbReference type="Pfam" id="PF12833">
    <property type="entry name" value="HTH_18"/>
    <property type="match status" value="1"/>
</dbReference>
<dbReference type="InterPro" id="IPR009057">
    <property type="entry name" value="Homeodomain-like_sf"/>
</dbReference>
<evidence type="ECO:0000256" key="3">
    <source>
        <dbReference type="ARBA" id="ARBA00023163"/>
    </source>
</evidence>
<keyword evidence="2" id="KW-0238">DNA-binding</keyword>
<dbReference type="Gene3D" id="1.10.10.60">
    <property type="entry name" value="Homeodomain-like"/>
    <property type="match status" value="2"/>
</dbReference>
<dbReference type="InterPro" id="IPR018062">
    <property type="entry name" value="HTH_AraC-typ_CS"/>
</dbReference>
<name>A0A6G7J092_9FLAO</name>
<dbReference type="InterPro" id="IPR018060">
    <property type="entry name" value="HTH_AraC"/>
</dbReference>
<dbReference type="EMBL" id="CP049616">
    <property type="protein sequence ID" value="QII44018.1"/>
    <property type="molecule type" value="Genomic_DNA"/>
</dbReference>
<evidence type="ECO:0000313" key="5">
    <source>
        <dbReference type="EMBL" id="QII44018.1"/>
    </source>
</evidence>
<dbReference type="PANTHER" id="PTHR47893">
    <property type="entry name" value="REGULATORY PROTEIN PCHR"/>
    <property type="match status" value="1"/>
</dbReference>
<dbReference type="PANTHER" id="PTHR47893:SF1">
    <property type="entry name" value="REGULATORY PROTEIN PCHR"/>
    <property type="match status" value="1"/>
</dbReference>
<evidence type="ECO:0000313" key="6">
    <source>
        <dbReference type="Proteomes" id="UP000502928"/>
    </source>
</evidence>
<keyword evidence="6" id="KW-1185">Reference proteome</keyword>
<dbReference type="GO" id="GO:0043565">
    <property type="term" value="F:sequence-specific DNA binding"/>
    <property type="evidence" value="ECO:0007669"/>
    <property type="project" value="InterPro"/>
</dbReference>
<proteinExistence type="predicted"/>
<evidence type="ECO:0000256" key="1">
    <source>
        <dbReference type="ARBA" id="ARBA00023015"/>
    </source>
</evidence>
<reference evidence="5 6" key="1">
    <citation type="submission" date="2020-02" db="EMBL/GenBank/DDBJ databases">
        <title>Complete genome of Muricauda sp. 501str8.</title>
        <authorList>
            <person name="Dong B."/>
            <person name="Zhu S."/>
            <person name="Yang J."/>
            <person name="Chen J."/>
        </authorList>
    </citation>
    <scope>NUCLEOTIDE SEQUENCE [LARGE SCALE GENOMIC DNA]</scope>
    <source>
        <strain evidence="5 6">501str8</strain>
    </source>
</reference>
<gene>
    <name evidence="5" type="ORF">GVT53_04800</name>
</gene>
<organism evidence="5 6">
    <name type="scientific">Flagellimonas oceani</name>
    <dbReference type="NCBI Taxonomy" id="2698672"/>
    <lineage>
        <taxon>Bacteria</taxon>
        <taxon>Pseudomonadati</taxon>
        <taxon>Bacteroidota</taxon>
        <taxon>Flavobacteriia</taxon>
        <taxon>Flavobacteriales</taxon>
        <taxon>Flavobacteriaceae</taxon>
        <taxon>Flagellimonas</taxon>
    </lineage>
</organism>
<dbReference type="PROSITE" id="PS00041">
    <property type="entry name" value="HTH_ARAC_FAMILY_1"/>
    <property type="match status" value="1"/>
</dbReference>
<dbReference type="GO" id="GO:0003700">
    <property type="term" value="F:DNA-binding transcription factor activity"/>
    <property type="evidence" value="ECO:0007669"/>
    <property type="project" value="InterPro"/>
</dbReference>
<dbReference type="InterPro" id="IPR053142">
    <property type="entry name" value="PchR_regulatory_protein"/>
</dbReference>
<protein>
    <submittedName>
        <fullName evidence="5">Helix-turn-helix transcriptional regulator</fullName>
    </submittedName>
</protein>
<accession>A0A6G7J092</accession>
<evidence type="ECO:0000259" key="4">
    <source>
        <dbReference type="PROSITE" id="PS01124"/>
    </source>
</evidence>